<evidence type="ECO:0000313" key="4">
    <source>
        <dbReference type="Proteomes" id="UP000518752"/>
    </source>
</evidence>
<dbReference type="Gene3D" id="1.10.357.40">
    <property type="entry name" value="YbiA-like"/>
    <property type="match status" value="1"/>
</dbReference>
<gene>
    <name evidence="3" type="ORF">D9757_004027</name>
</gene>
<reference evidence="3 4" key="1">
    <citation type="journal article" date="2020" name="ISME J.">
        <title>Uncovering the hidden diversity of litter-decomposition mechanisms in mushroom-forming fungi.</title>
        <authorList>
            <person name="Floudas D."/>
            <person name="Bentzer J."/>
            <person name="Ahren D."/>
            <person name="Johansson T."/>
            <person name="Persson P."/>
            <person name="Tunlid A."/>
        </authorList>
    </citation>
    <scope>NUCLEOTIDE SEQUENCE [LARGE SCALE GENOMIC DNA]</scope>
    <source>
        <strain evidence="3 4">CBS 406.79</strain>
    </source>
</reference>
<dbReference type="AlphaFoldDB" id="A0A8H5MED8"/>
<feature type="compositionally biased region" description="Polar residues" evidence="1">
    <location>
        <begin position="85"/>
        <end position="101"/>
    </location>
</feature>
<dbReference type="NCBIfam" id="TIGR02464">
    <property type="entry name" value="ribofla_fusion"/>
    <property type="match status" value="1"/>
</dbReference>
<dbReference type="InterPro" id="IPR012816">
    <property type="entry name" value="NADAR"/>
</dbReference>
<feature type="region of interest" description="Disordered" evidence="1">
    <location>
        <begin position="83"/>
        <end position="147"/>
    </location>
</feature>
<name>A0A8H5MED8_9AGAR</name>
<dbReference type="EMBL" id="JAACJN010000012">
    <property type="protein sequence ID" value="KAF5390907.1"/>
    <property type="molecule type" value="Genomic_DNA"/>
</dbReference>
<feature type="region of interest" description="Disordered" evidence="1">
    <location>
        <begin position="160"/>
        <end position="183"/>
    </location>
</feature>
<keyword evidence="4" id="KW-1185">Reference proteome</keyword>
<feature type="compositionally biased region" description="Low complexity" evidence="1">
    <location>
        <begin position="9"/>
        <end position="24"/>
    </location>
</feature>
<dbReference type="Pfam" id="PF08719">
    <property type="entry name" value="NADAR"/>
    <property type="match status" value="1"/>
</dbReference>
<dbReference type="Proteomes" id="UP000518752">
    <property type="component" value="Unassembled WGS sequence"/>
</dbReference>
<accession>A0A8H5MED8</accession>
<dbReference type="OrthoDB" id="206452at2759"/>
<dbReference type="InterPro" id="IPR037238">
    <property type="entry name" value="YbiA-like_sf"/>
</dbReference>
<proteinExistence type="predicted"/>
<sequence>MPAIIITRATATHTSSSNATSGSGTHKEYRVELEERRRRTVFVSSDVPPEQWQTQHILDIADISKEQREGHPVIHETDTEAHYSANDSSEGDASNQNSATVHRSKSLSERHIITIGDSPTRSRSAQDGKSHNGGSSSRYQSRRVSLRPDDANNTAAALKRMSVSPASPTTPPNSPAVWKHRGPNPMSKFGFSHNANTNPASLAMTVVSRPQILFYHKHNPHYGFTNFSAHPVMYKGKKYPTSEHLFQSFKASRRIARKVSRNQLVDVILPSSKVTDLTLLNTYEPASVRPDWKSINVEKMDETIYHKFTQHSDLLQELLGTGNAELVEDSDKDAFWGIGADGRGRNELGKALERLRTQLRGD</sequence>
<organism evidence="3 4">
    <name type="scientific">Collybiopsis confluens</name>
    <dbReference type="NCBI Taxonomy" id="2823264"/>
    <lineage>
        <taxon>Eukaryota</taxon>
        <taxon>Fungi</taxon>
        <taxon>Dikarya</taxon>
        <taxon>Basidiomycota</taxon>
        <taxon>Agaricomycotina</taxon>
        <taxon>Agaricomycetes</taxon>
        <taxon>Agaricomycetidae</taxon>
        <taxon>Agaricales</taxon>
        <taxon>Marasmiineae</taxon>
        <taxon>Omphalotaceae</taxon>
        <taxon>Collybiopsis</taxon>
    </lineage>
</organism>
<evidence type="ECO:0000313" key="3">
    <source>
        <dbReference type="EMBL" id="KAF5390907.1"/>
    </source>
</evidence>
<dbReference type="SUPFAM" id="SSF143990">
    <property type="entry name" value="YbiA-like"/>
    <property type="match status" value="1"/>
</dbReference>
<feature type="region of interest" description="Disordered" evidence="1">
    <location>
        <begin position="8"/>
        <end position="30"/>
    </location>
</feature>
<dbReference type="CDD" id="cd15457">
    <property type="entry name" value="NADAR"/>
    <property type="match status" value="1"/>
</dbReference>
<evidence type="ECO:0000259" key="2">
    <source>
        <dbReference type="Pfam" id="PF08719"/>
    </source>
</evidence>
<evidence type="ECO:0000256" key="1">
    <source>
        <dbReference type="SAM" id="MobiDB-lite"/>
    </source>
</evidence>
<comment type="caution">
    <text evidence="3">The sequence shown here is derived from an EMBL/GenBank/DDBJ whole genome shotgun (WGS) entry which is preliminary data.</text>
</comment>
<feature type="domain" description="NADAR" evidence="2">
    <location>
        <begin position="214"/>
        <end position="360"/>
    </location>
</feature>
<protein>
    <recommendedName>
        <fullName evidence="2">NADAR domain-containing protein</fullName>
    </recommendedName>
</protein>